<dbReference type="Pfam" id="PF02517">
    <property type="entry name" value="Rce1-like"/>
    <property type="match status" value="1"/>
</dbReference>
<accession>A0A1G9QDE8</accession>
<dbReference type="AlphaFoldDB" id="A0A1G9QDE8"/>
<evidence type="ECO:0000313" key="4">
    <source>
        <dbReference type="Proteomes" id="UP000199451"/>
    </source>
</evidence>
<feature type="transmembrane region" description="Helical" evidence="1">
    <location>
        <begin position="100"/>
        <end position="120"/>
    </location>
</feature>
<feature type="transmembrane region" description="Helical" evidence="1">
    <location>
        <begin position="60"/>
        <end position="80"/>
    </location>
</feature>
<keyword evidence="1" id="KW-0472">Membrane</keyword>
<feature type="transmembrane region" description="Helical" evidence="1">
    <location>
        <begin position="224"/>
        <end position="246"/>
    </location>
</feature>
<evidence type="ECO:0000313" key="3">
    <source>
        <dbReference type="EMBL" id="SDM09102.1"/>
    </source>
</evidence>
<feature type="domain" description="CAAX prenyl protease 2/Lysostaphin resistance protein A-like" evidence="2">
    <location>
        <begin position="141"/>
        <end position="236"/>
    </location>
</feature>
<feature type="transmembrane region" description="Helical" evidence="1">
    <location>
        <begin position="197"/>
        <end position="217"/>
    </location>
</feature>
<dbReference type="GO" id="GO:0080120">
    <property type="term" value="P:CAAX-box protein maturation"/>
    <property type="evidence" value="ECO:0007669"/>
    <property type="project" value="UniProtKB-ARBA"/>
</dbReference>
<proteinExistence type="predicted"/>
<evidence type="ECO:0000256" key="1">
    <source>
        <dbReference type="SAM" id="Phobius"/>
    </source>
</evidence>
<reference evidence="4" key="1">
    <citation type="submission" date="2016-10" db="EMBL/GenBank/DDBJ databases">
        <authorList>
            <person name="Varghese N."/>
            <person name="Submissions S."/>
        </authorList>
    </citation>
    <scope>NUCLEOTIDE SEQUENCE [LARGE SCALE GENOMIC DNA]</scope>
    <source>
        <strain evidence="4">CGMCC 1.10119</strain>
    </source>
</reference>
<dbReference type="InterPro" id="IPR003675">
    <property type="entry name" value="Rce1/LyrA-like_dom"/>
</dbReference>
<dbReference type="Proteomes" id="UP000199451">
    <property type="component" value="Unassembled WGS sequence"/>
</dbReference>
<dbReference type="InterPro" id="IPR052710">
    <property type="entry name" value="CAAX_protease"/>
</dbReference>
<dbReference type="OrthoDB" id="275779at2157"/>
<name>A0A1G9QDE8_9EURY</name>
<protein>
    <recommendedName>
        <fullName evidence="2">CAAX prenyl protease 2/Lysostaphin resistance protein A-like domain-containing protein</fullName>
    </recommendedName>
</protein>
<keyword evidence="1" id="KW-0812">Transmembrane</keyword>
<dbReference type="STRING" id="660521.SAMN04487949_0810"/>
<gene>
    <name evidence="3" type="ORF">SAMN04487949_0810</name>
</gene>
<dbReference type="RefSeq" id="WP_089694305.1">
    <property type="nucleotide sequence ID" value="NZ_FNHL01000001.1"/>
</dbReference>
<keyword evidence="1" id="KW-1133">Transmembrane helix</keyword>
<keyword evidence="4" id="KW-1185">Reference proteome</keyword>
<organism evidence="3 4">
    <name type="scientific">Halogranum gelatinilyticum</name>
    <dbReference type="NCBI Taxonomy" id="660521"/>
    <lineage>
        <taxon>Archaea</taxon>
        <taxon>Methanobacteriati</taxon>
        <taxon>Methanobacteriota</taxon>
        <taxon>Stenosarchaea group</taxon>
        <taxon>Halobacteria</taxon>
        <taxon>Halobacteriales</taxon>
        <taxon>Haloferacaceae</taxon>
    </lineage>
</organism>
<feature type="transmembrane region" description="Helical" evidence="1">
    <location>
        <begin position="21"/>
        <end position="48"/>
    </location>
</feature>
<dbReference type="EMBL" id="FNHL01000001">
    <property type="protein sequence ID" value="SDM09102.1"/>
    <property type="molecule type" value="Genomic_DNA"/>
</dbReference>
<feature type="transmembrane region" description="Helical" evidence="1">
    <location>
        <begin position="140"/>
        <end position="160"/>
    </location>
</feature>
<evidence type="ECO:0000259" key="2">
    <source>
        <dbReference type="Pfam" id="PF02517"/>
    </source>
</evidence>
<feature type="transmembrane region" description="Helical" evidence="1">
    <location>
        <begin position="172"/>
        <end position="191"/>
    </location>
</feature>
<sequence>MAQAVATPSPARPGRRAQLRAVLVALGLVLGALLVSTLVGVGVALPLILGGGFEPTSGTVLVASLFATQVSFVVVALLYLRRREWDVSLSVPTTRELKWVGGGVVATVVAAFGLLALSNALGVEPVESVIEAPILANPTLLLVLAGLSIVLVAPAEELLFRGVVQGRLRRTFGAPVAVGVASLLFASIHLLNLVTVGSGAVVMVGVIFVVALVLGVAYERTGNLAVPILVHGAYNTTLFLVSFLSLGGV</sequence>
<dbReference type="GO" id="GO:0004175">
    <property type="term" value="F:endopeptidase activity"/>
    <property type="evidence" value="ECO:0007669"/>
    <property type="project" value="UniProtKB-ARBA"/>
</dbReference>
<dbReference type="PANTHER" id="PTHR36435:SF1">
    <property type="entry name" value="CAAX AMINO TERMINAL PROTEASE FAMILY PROTEIN"/>
    <property type="match status" value="1"/>
</dbReference>
<dbReference type="PANTHER" id="PTHR36435">
    <property type="entry name" value="SLR1288 PROTEIN"/>
    <property type="match status" value="1"/>
</dbReference>